<keyword evidence="1" id="KW-0732">Signal</keyword>
<name>A0ABT1L514_9GAMM</name>
<gene>
    <name evidence="2" type="ORF">MKS91_01700</name>
</gene>
<protein>
    <recommendedName>
        <fullName evidence="4">Outer membrane protein beta-barrel domain-containing protein</fullName>
    </recommendedName>
</protein>
<comment type="caution">
    <text evidence="2">The sequence shown here is derived from an EMBL/GenBank/DDBJ whole genome shotgun (WGS) entry which is preliminary data.</text>
</comment>
<keyword evidence="3" id="KW-1185">Reference proteome</keyword>
<accession>A0ABT1L514</accession>
<dbReference type="EMBL" id="JAKUDN010000001">
    <property type="protein sequence ID" value="MCP8352006.1"/>
    <property type="molecule type" value="Genomic_DNA"/>
</dbReference>
<organism evidence="2 3">
    <name type="scientific">Candidatus Synchoanobacter obligatus</name>
    <dbReference type="NCBI Taxonomy" id="2919597"/>
    <lineage>
        <taxon>Bacteria</taxon>
        <taxon>Pseudomonadati</taxon>
        <taxon>Pseudomonadota</taxon>
        <taxon>Gammaproteobacteria</taxon>
        <taxon>Candidatus Comchoanobacterales</taxon>
        <taxon>Candidatus Comchoanobacteraceae</taxon>
        <taxon>Candidatus Synchoanobacter</taxon>
    </lineage>
</organism>
<reference evidence="2 3" key="1">
    <citation type="journal article" date="2022" name="Nat. Microbiol.">
        <title>The microbiome of a bacterivorous marine choanoflagellate contains a resource-demanding obligate bacterial associate.</title>
        <authorList>
            <person name="Needham D.M."/>
            <person name="Poirier C."/>
            <person name="Bachy C."/>
            <person name="George E.E."/>
            <person name="Wilken S."/>
            <person name="Yung C.C.M."/>
            <person name="Limardo A.J."/>
            <person name="Morando M."/>
            <person name="Sudek L."/>
            <person name="Malmstrom R.R."/>
            <person name="Keeling P.J."/>
            <person name="Santoro A.E."/>
            <person name="Worden A.Z."/>
        </authorList>
    </citation>
    <scope>NUCLEOTIDE SEQUENCE [LARGE SCALE GENOMIC DNA]</scope>
    <source>
        <strain evidence="2 3">Comchoano-2</strain>
    </source>
</reference>
<evidence type="ECO:0000313" key="2">
    <source>
        <dbReference type="EMBL" id="MCP8352006.1"/>
    </source>
</evidence>
<evidence type="ECO:0000256" key="1">
    <source>
        <dbReference type="SAM" id="SignalP"/>
    </source>
</evidence>
<proteinExistence type="predicted"/>
<dbReference type="RefSeq" id="WP_258569111.1">
    <property type="nucleotide sequence ID" value="NZ_JAKUDN010000001.1"/>
</dbReference>
<evidence type="ECO:0008006" key="4">
    <source>
        <dbReference type="Google" id="ProtNLM"/>
    </source>
</evidence>
<sequence>MMVLKRIFLVAVCACAFGIDDVFDNIPSQFSGWSFAVHGGALAPAGDFEFELEDDGAVSTTILREPAAPLVRLSTSYLRERDLWVTGGQFFVESGFTDVEFFVTQDVVFNSQYKYSMGGSGRLGFLFNPATLVSVHAGGGYARYGYHIVSDEAEEHSAWYADVGVSSAVGILMTWALELDLGGRFYAQNAFVALSGDGPGTAVAITPSKYAVYGTIAMVYRADS</sequence>
<feature type="chain" id="PRO_5047371635" description="Outer membrane protein beta-barrel domain-containing protein" evidence="1">
    <location>
        <begin position="17"/>
        <end position="224"/>
    </location>
</feature>
<dbReference type="Proteomes" id="UP001320768">
    <property type="component" value="Unassembled WGS sequence"/>
</dbReference>
<feature type="signal peptide" evidence="1">
    <location>
        <begin position="1"/>
        <end position="16"/>
    </location>
</feature>
<evidence type="ECO:0000313" key="3">
    <source>
        <dbReference type="Proteomes" id="UP001320768"/>
    </source>
</evidence>